<evidence type="ECO:0000313" key="2">
    <source>
        <dbReference type="Proteomes" id="UP000253782"/>
    </source>
</evidence>
<accession>A0A369ULE9</accession>
<evidence type="ECO:0008006" key="3">
    <source>
        <dbReference type="Google" id="ProtNLM"/>
    </source>
</evidence>
<gene>
    <name evidence="1" type="ORF">DVJ77_13765</name>
</gene>
<reference evidence="1 2" key="1">
    <citation type="submission" date="2018-07" db="EMBL/GenBank/DDBJ databases">
        <title>Dyella tabacisoli L4-6T, whole genome shotgun sequence.</title>
        <authorList>
            <person name="Zhou X.-K."/>
            <person name="Li W.-J."/>
            <person name="Duan Y.-Q."/>
        </authorList>
    </citation>
    <scope>NUCLEOTIDE SEQUENCE [LARGE SCALE GENOMIC DNA]</scope>
    <source>
        <strain evidence="1 2">L4-6</strain>
    </source>
</reference>
<proteinExistence type="predicted"/>
<sequence>MPGPVTETGAFRLLLNRNPLPLSMLAAVHSVEVSNEINVPGMFSFKFNMLSQQGNWQGADLDVFKPGDQISIQMGLGQTESLITGQIFSIDPNFDAYSVATISGFDTMANLRFGNHTKVFKGRNENQIAAEVAESSKVRISTPGAPVSLNACVWQRQQTNYHFLLSRCELINYELVVDDTTLVFRPSAEGLSPVKSLGFPRDVKRVSLQLRVPTEGSEVQMLGFDPAINKVISAQSNPNTVRARMGGSESGYDFIDAFPTAAITITDPTITKVEALQARANAEFMQNINRFIEGELELEGDPALVAGVNIRLTGLSQRFDGIYYVKSSKHSYDDSTGYHTTLQLRRTGA</sequence>
<keyword evidence="2" id="KW-1185">Reference proteome</keyword>
<evidence type="ECO:0000313" key="1">
    <source>
        <dbReference type="EMBL" id="RDD81406.1"/>
    </source>
</evidence>
<dbReference type="Proteomes" id="UP000253782">
    <property type="component" value="Unassembled WGS sequence"/>
</dbReference>
<dbReference type="AlphaFoldDB" id="A0A369ULE9"/>
<dbReference type="OrthoDB" id="1907165at2"/>
<dbReference type="EMBL" id="QQAH01000011">
    <property type="protein sequence ID" value="RDD81406.1"/>
    <property type="molecule type" value="Genomic_DNA"/>
</dbReference>
<dbReference type="SUPFAM" id="SSF69279">
    <property type="entry name" value="Phage tail proteins"/>
    <property type="match status" value="1"/>
</dbReference>
<comment type="caution">
    <text evidence="1">The sequence shown here is derived from an EMBL/GenBank/DDBJ whole genome shotgun (WGS) entry which is preliminary data.</text>
</comment>
<organism evidence="1 2">
    <name type="scientific">Dyella tabacisoli</name>
    <dbReference type="NCBI Taxonomy" id="2282381"/>
    <lineage>
        <taxon>Bacteria</taxon>
        <taxon>Pseudomonadati</taxon>
        <taxon>Pseudomonadota</taxon>
        <taxon>Gammaproteobacteria</taxon>
        <taxon>Lysobacterales</taxon>
        <taxon>Rhodanobacteraceae</taxon>
        <taxon>Dyella</taxon>
    </lineage>
</organism>
<protein>
    <recommendedName>
        <fullName evidence="3">Phage late control D family protein</fullName>
    </recommendedName>
</protein>
<name>A0A369ULE9_9GAMM</name>